<dbReference type="EMBL" id="CP108482">
    <property type="protein sequence ID" value="WUS60916.1"/>
    <property type="molecule type" value="Genomic_DNA"/>
</dbReference>
<dbReference type="RefSeq" id="WP_329611574.1">
    <property type="nucleotide sequence ID" value="NZ_CP108482.1"/>
</dbReference>
<protein>
    <recommendedName>
        <fullName evidence="4">Zinc ribbon domain-containing protein</fullName>
    </recommendedName>
</protein>
<reference evidence="2 3" key="1">
    <citation type="submission" date="2022-10" db="EMBL/GenBank/DDBJ databases">
        <title>The complete genomes of actinobacterial strains from the NBC collection.</title>
        <authorList>
            <person name="Joergensen T.S."/>
            <person name="Alvarez Arevalo M."/>
            <person name="Sterndorff E.B."/>
            <person name="Faurdal D."/>
            <person name="Vuksanovic O."/>
            <person name="Mourched A.-S."/>
            <person name="Charusanti P."/>
            <person name="Shaw S."/>
            <person name="Blin K."/>
            <person name="Weber T."/>
        </authorList>
    </citation>
    <scope>NUCLEOTIDE SEQUENCE [LARGE SCALE GENOMIC DNA]</scope>
    <source>
        <strain evidence="2 3">NBC_01247</strain>
    </source>
</reference>
<organism evidence="2 3">
    <name type="scientific">Kitasatospora herbaricolor</name>
    <dbReference type="NCBI Taxonomy" id="68217"/>
    <lineage>
        <taxon>Bacteria</taxon>
        <taxon>Bacillati</taxon>
        <taxon>Actinomycetota</taxon>
        <taxon>Actinomycetes</taxon>
        <taxon>Kitasatosporales</taxon>
        <taxon>Streptomycetaceae</taxon>
        <taxon>Kitasatospora</taxon>
    </lineage>
</organism>
<evidence type="ECO:0000313" key="3">
    <source>
        <dbReference type="Proteomes" id="UP001432014"/>
    </source>
</evidence>
<dbReference type="Proteomes" id="UP001432014">
    <property type="component" value="Chromosome"/>
</dbReference>
<keyword evidence="3" id="KW-1185">Reference proteome</keyword>
<feature type="compositionally biased region" description="Low complexity" evidence="1">
    <location>
        <begin position="89"/>
        <end position="99"/>
    </location>
</feature>
<name>A0ABZ1WJ57_9ACTN</name>
<accession>A0ABZ1WJ57</accession>
<evidence type="ECO:0000313" key="2">
    <source>
        <dbReference type="EMBL" id="WUS60916.1"/>
    </source>
</evidence>
<evidence type="ECO:0000256" key="1">
    <source>
        <dbReference type="SAM" id="MobiDB-lite"/>
    </source>
</evidence>
<sequence length="99" mass="10357">MRYVFECLECGVHYLPPEGMAYSDGPASPVWCTVCQGLMCQRGIPEPAAAAAVALAAAKAGLAARTPQADEATPDVRPSRPARTRRARSGPSSARSKLG</sequence>
<gene>
    <name evidence="2" type="ORF">OG469_38755</name>
</gene>
<evidence type="ECO:0008006" key="4">
    <source>
        <dbReference type="Google" id="ProtNLM"/>
    </source>
</evidence>
<feature type="region of interest" description="Disordered" evidence="1">
    <location>
        <begin position="64"/>
        <end position="99"/>
    </location>
</feature>
<proteinExistence type="predicted"/>